<keyword evidence="7" id="KW-0924">Ammonia transport</keyword>
<feature type="transmembrane region" description="Helical" evidence="8">
    <location>
        <begin position="103"/>
        <end position="123"/>
    </location>
</feature>
<sequence>AAALIVGKRRNPGLQPNNVPYVVLGAAILWFGWFGFNAGSALAANDSAANAFLVTNIAAAASALTWGLISMCRTGKMGAVGVATGAVAGLVAITPAAGAVGVLGSLAIGFGAGLLCFFAVELIHKTGLDDALDVFAVHGIGGIWGAIATGIFTVSVITGGTEGLIEGNPSQVGIQAVGAVATLVYSGVVSFIILFILDKIPGLGLRSDESDEDLGLDLASHGEQATVRDGAD</sequence>
<dbReference type="GO" id="GO:0008519">
    <property type="term" value="F:ammonium channel activity"/>
    <property type="evidence" value="ECO:0007669"/>
    <property type="project" value="InterPro"/>
</dbReference>
<dbReference type="GO" id="GO:0005886">
    <property type="term" value="C:plasma membrane"/>
    <property type="evidence" value="ECO:0007669"/>
    <property type="project" value="TreeGrafter"/>
</dbReference>
<feature type="transmembrane region" description="Helical" evidence="8">
    <location>
        <begin position="78"/>
        <end position="97"/>
    </location>
</feature>
<keyword evidence="5 8" id="KW-1133">Transmembrane helix</keyword>
<dbReference type="Pfam" id="PF00909">
    <property type="entry name" value="Ammonium_transp"/>
    <property type="match status" value="1"/>
</dbReference>
<feature type="transmembrane region" description="Helical" evidence="8">
    <location>
        <begin position="177"/>
        <end position="197"/>
    </location>
</feature>
<reference evidence="10" key="1">
    <citation type="submission" date="2018-05" db="EMBL/GenBank/DDBJ databases">
        <authorList>
            <person name="Lanie J.A."/>
            <person name="Ng W.-L."/>
            <person name="Kazmierczak K.M."/>
            <person name="Andrzejewski T.M."/>
            <person name="Davidsen T.M."/>
            <person name="Wayne K.J."/>
            <person name="Tettelin H."/>
            <person name="Glass J.I."/>
            <person name="Rusch D."/>
            <person name="Podicherti R."/>
            <person name="Tsui H.-C.T."/>
            <person name="Winkler M.E."/>
        </authorList>
    </citation>
    <scope>NUCLEOTIDE SEQUENCE</scope>
</reference>
<dbReference type="InterPro" id="IPR024041">
    <property type="entry name" value="NH4_transpt_AmtB-like_dom"/>
</dbReference>
<keyword evidence="3" id="KW-0813">Transport</keyword>
<feature type="transmembrane region" description="Helical" evidence="8">
    <location>
        <begin position="18"/>
        <end position="36"/>
    </location>
</feature>
<feature type="transmembrane region" description="Helical" evidence="8">
    <location>
        <begin position="135"/>
        <end position="157"/>
    </location>
</feature>
<proteinExistence type="inferred from homology"/>
<dbReference type="InterPro" id="IPR029020">
    <property type="entry name" value="Ammonium/urea_transptr"/>
</dbReference>
<feature type="transmembrane region" description="Helical" evidence="8">
    <location>
        <begin position="48"/>
        <end position="69"/>
    </location>
</feature>
<evidence type="ECO:0000256" key="2">
    <source>
        <dbReference type="ARBA" id="ARBA00005887"/>
    </source>
</evidence>
<evidence type="ECO:0000256" key="3">
    <source>
        <dbReference type="ARBA" id="ARBA00022448"/>
    </source>
</evidence>
<evidence type="ECO:0000313" key="10">
    <source>
        <dbReference type="EMBL" id="SVE48113.1"/>
    </source>
</evidence>
<organism evidence="10">
    <name type="scientific">marine metagenome</name>
    <dbReference type="NCBI Taxonomy" id="408172"/>
    <lineage>
        <taxon>unclassified sequences</taxon>
        <taxon>metagenomes</taxon>
        <taxon>ecological metagenomes</taxon>
    </lineage>
</organism>
<dbReference type="InterPro" id="IPR001905">
    <property type="entry name" value="Ammonium_transpt"/>
</dbReference>
<evidence type="ECO:0000256" key="7">
    <source>
        <dbReference type="ARBA" id="ARBA00023177"/>
    </source>
</evidence>
<gene>
    <name evidence="10" type="ORF">METZ01_LOCUS500967</name>
</gene>
<accession>A0A383DV24</accession>
<dbReference type="SUPFAM" id="SSF111352">
    <property type="entry name" value="Ammonium transporter"/>
    <property type="match status" value="1"/>
</dbReference>
<keyword evidence="6 8" id="KW-0472">Membrane</keyword>
<evidence type="ECO:0000259" key="9">
    <source>
        <dbReference type="Pfam" id="PF00909"/>
    </source>
</evidence>
<keyword evidence="4 8" id="KW-0812">Transmembrane</keyword>
<evidence type="ECO:0000256" key="8">
    <source>
        <dbReference type="SAM" id="Phobius"/>
    </source>
</evidence>
<evidence type="ECO:0000256" key="1">
    <source>
        <dbReference type="ARBA" id="ARBA00004141"/>
    </source>
</evidence>
<dbReference type="PANTHER" id="PTHR43029">
    <property type="entry name" value="AMMONIUM TRANSPORTER MEP2"/>
    <property type="match status" value="1"/>
</dbReference>
<name>A0A383DV24_9ZZZZ</name>
<evidence type="ECO:0000256" key="5">
    <source>
        <dbReference type="ARBA" id="ARBA00022989"/>
    </source>
</evidence>
<feature type="non-terminal residue" evidence="10">
    <location>
        <position position="1"/>
    </location>
</feature>
<dbReference type="PANTHER" id="PTHR43029:SF10">
    <property type="entry name" value="AMMONIUM TRANSPORTER MEP2"/>
    <property type="match status" value="1"/>
</dbReference>
<comment type="similarity">
    <text evidence="2">Belongs to the ammonia transporter channel (TC 1.A.11.2) family.</text>
</comment>
<evidence type="ECO:0000256" key="6">
    <source>
        <dbReference type="ARBA" id="ARBA00023136"/>
    </source>
</evidence>
<protein>
    <recommendedName>
        <fullName evidence="9">Ammonium transporter AmtB-like domain-containing protein</fullName>
    </recommendedName>
</protein>
<dbReference type="EMBL" id="UINC01220271">
    <property type="protein sequence ID" value="SVE48113.1"/>
    <property type="molecule type" value="Genomic_DNA"/>
</dbReference>
<evidence type="ECO:0000256" key="4">
    <source>
        <dbReference type="ARBA" id="ARBA00022692"/>
    </source>
</evidence>
<dbReference type="Gene3D" id="1.10.3430.10">
    <property type="entry name" value="Ammonium transporter AmtB like domains"/>
    <property type="match status" value="1"/>
</dbReference>
<feature type="domain" description="Ammonium transporter AmtB-like" evidence="9">
    <location>
        <begin position="1"/>
        <end position="225"/>
    </location>
</feature>
<comment type="subcellular location">
    <subcellularLocation>
        <location evidence="1">Membrane</location>
        <topology evidence="1">Multi-pass membrane protein</topology>
    </subcellularLocation>
</comment>
<dbReference type="AlphaFoldDB" id="A0A383DV24"/>